<feature type="transmembrane region" description="Helical" evidence="25">
    <location>
        <begin position="1229"/>
        <end position="1249"/>
    </location>
</feature>
<dbReference type="Pfam" id="PF16494">
    <property type="entry name" value="Na_Ca_ex_C"/>
    <property type="match status" value="2"/>
</dbReference>
<dbReference type="SUPFAM" id="SSF141072">
    <property type="entry name" value="CalX-like"/>
    <property type="match status" value="2"/>
</dbReference>
<dbReference type="PANTHER" id="PTHR11878">
    <property type="entry name" value="SODIUM/CALCIUM EXCHANGER"/>
    <property type="match status" value="1"/>
</dbReference>
<evidence type="ECO:0000256" key="8">
    <source>
        <dbReference type="ARBA" id="ARBA00022692"/>
    </source>
</evidence>
<evidence type="ECO:0000256" key="20">
    <source>
        <dbReference type="ARBA" id="ARBA00030991"/>
    </source>
</evidence>
<dbReference type="Gene3D" id="1.20.1420.30">
    <property type="entry name" value="NCX, central ion-binding region"/>
    <property type="match status" value="2"/>
</dbReference>
<keyword evidence="7" id="KW-0109">Calcium transport</keyword>
<evidence type="ECO:0000256" key="12">
    <source>
        <dbReference type="ARBA" id="ARBA00022837"/>
    </source>
</evidence>
<comment type="similarity">
    <text evidence="2">Belongs to the Ca(2+):cation antiporter (CaCA) (TC 2.A.19) family. SLC8 subfamily.</text>
</comment>
<dbReference type="EMBL" id="VBQZ03000089">
    <property type="protein sequence ID" value="MXQ92926.1"/>
    <property type="molecule type" value="Genomic_DNA"/>
</dbReference>
<dbReference type="Pfam" id="PF01699">
    <property type="entry name" value="Na_Ca_ex"/>
    <property type="match status" value="2"/>
</dbReference>
<evidence type="ECO:0000256" key="23">
    <source>
        <dbReference type="ARBA" id="ARBA00045279"/>
    </source>
</evidence>
<dbReference type="GO" id="GO:0005432">
    <property type="term" value="F:calcium:sodium antiporter activity"/>
    <property type="evidence" value="ECO:0007669"/>
    <property type="project" value="InterPro"/>
</dbReference>
<feature type="transmembrane region" description="Helical" evidence="25">
    <location>
        <begin position="657"/>
        <end position="677"/>
    </location>
</feature>
<keyword evidence="19" id="KW-0739">Sodium transport</keyword>
<dbReference type="InterPro" id="IPR004837">
    <property type="entry name" value="NaCa_Exmemb"/>
</dbReference>
<accession>A0A6B0RYK5</accession>
<evidence type="ECO:0000259" key="26">
    <source>
        <dbReference type="SMART" id="SM00237"/>
    </source>
</evidence>
<dbReference type="SMART" id="SM00237">
    <property type="entry name" value="Calx_beta"/>
    <property type="match status" value="2"/>
</dbReference>
<evidence type="ECO:0000256" key="25">
    <source>
        <dbReference type="SAM" id="Phobius"/>
    </source>
</evidence>
<keyword evidence="16" id="KW-0406">Ion transport</keyword>
<evidence type="ECO:0000256" key="3">
    <source>
        <dbReference type="ARBA" id="ARBA00017100"/>
    </source>
</evidence>
<dbReference type="NCBIfam" id="TIGR00845">
    <property type="entry name" value="caca"/>
    <property type="match status" value="1"/>
</dbReference>
<feature type="domain" description="Calx-beta" evidence="26">
    <location>
        <begin position="922"/>
        <end position="1022"/>
    </location>
</feature>
<evidence type="ECO:0000256" key="2">
    <source>
        <dbReference type="ARBA" id="ARBA00007489"/>
    </source>
</evidence>
<evidence type="ECO:0000313" key="28">
    <source>
        <dbReference type="Proteomes" id="UP000322234"/>
    </source>
</evidence>
<dbReference type="InterPro" id="IPR003644">
    <property type="entry name" value="Calx_beta"/>
</dbReference>
<feature type="transmembrane region" description="Helical" evidence="25">
    <location>
        <begin position="628"/>
        <end position="651"/>
    </location>
</feature>
<comment type="function">
    <text evidence="23">Mediates the exchange of one Ca(2+) ion against three to four Na(+) ions across the cell membrane, and thereby contributes to the regulation of cytoplasmic Ca(2+) levels and Ca(2+)-dependent cellular processes. Contributes to Ca(2+) transport during excitation-contraction coupling in muscle. In a first phase, voltage-gated channels mediate the rapid increase of cytoplasmic Ca(2+) levels due to release of Ca(2+) stores from the endoplasmic reticulum. SLC8A1 mediates the export of Ca(2+) from the cell during the next phase, so that cytoplasmic Ca(2+) levels rapidly return to baseline. Required for normal embryonic heart development and the onset of heart contractions.</text>
</comment>
<evidence type="ECO:0000256" key="16">
    <source>
        <dbReference type="ARBA" id="ARBA00023065"/>
    </source>
</evidence>
<dbReference type="InterPro" id="IPR038081">
    <property type="entry name" value="CalX-like_sf"/>
</dbReference>
<evidence type="ECO:0000256" key="24">
    <source>
        <dbReference type="SAM" id="MobiDB-lite"/>
    </source>
</evidence>
<dbReference type="GO" id="GO:0046872">
    <property type="term" value="F:metal ion binding"/>
    <property type="evidence" value="ECO:0007669"/>
    <property type="project" value="UniProtKB-KW"/>
</dbReference>
<comment type="catalytic activity">
    <reaction evidence="22">
        <text>Ca(2+)(in) + 3 Na(+)(out) = Ca(2+)(out) + 3 Na(+)(in)</text>
        <dbReference type="Rhea" id="RHEA:69955"/>
        <dbReference type="ChEBI" id="CHEBI:29101"/>
        <dbReference type="ChEBI" id="CHEBI:29108"/>
    </reaction>
</comment>
<keyword evidence="14 25" id="KW-1133">Transmembrane helix</keyword>
<evidence type="ECO:0000256" key="1">
    <source>
        <dbReference type="ARBA" id="ARBA00004651"/>
    </source>
</evidence>
<dbReference type="FunFam" id="1.20.1420.30:FF:000003">
    <property type="entry name" value="sodium/calcium exchanger 1 isoform X1"/>
    <property type="match status" value="1"/>
</dbReference>
<feature type="transmembrane region" description="Helical" evidence="25">
    <location>
        <begin position="596"/>
        <end position="616"/>
    </location>
</feature>
<dbReference type="InterPro" id="IPR028994">
    <property type="entry name" value="Integrin_alpha_N"/>
</dbReference>
<evidence type="ECO:0000256" key="15">
    <source>
        <dbReference type="ARBA" id="ARBA00023053"/>
    </source>
</evidence>
<feature type="transmembrane region" description="Helical" evidence="25">
    <location>
        <begin position="1302"/>
        <end position="1321"/>
    </location>
</feature>
<evidence type="ECO:0000256" key="11">
    <source>
        <dbReference type="ARBA" id="ARBA00022737"/>
    </source>
</evidence>
<dbReference type="PANTHER" id="PTHR11878:SF8">
    <property type="entry name" value="SODIUM_CALCIUM EXCHANGER 2"/>
    <property type="match status" value="1"/>
</dbReference>
<organism evidence="27 28">
    <name type="scientific">Bos mutus</name>
    <name type="common">wild yak</name>
    <dbReference type="NCBI Taxonomy" id="72004"/>
    <lineage>
        <taxon>Eukaryota</taxon>
        <taxon>Metazoa</taxon>
        <taxon>Chordata</taxon>
        <taxon>Craniata</taxon>
        <taxon>Vertebrata</taxon>
        <taxon>Euteleostomi</taxon>
        <taxon>Mammalia</taxon>
        <taxon>Eutheria</taxon>
        <taxon>Laurasiatheria</taxon>
        <taxon>Artiodactyla</taxon>
        <taxon>Ruminantia</taxon>
        <taxon>Pecora</taxon>
        <taxon>Bovidae</taxon>
        <taxon>Bovinae</taxon>
        <taxon>Bos</taxon>
    </lineage>
</organism>
<dbReference type="GO" id="GO:0098703">
    <property type="term" value="P:calcium ion import across plasma membrane"/>
    <property type="evidence" value="ECO:0007669"/>
    <property type="project" value="TreeGrafter"/>
</dbReference>
<evidence type="ECO:0000256" key="5">
    <source>
        <dbReference type="ARBA" id="ARBA00022449"/>
    </source>
</evidence>
<evidence type="ECO:0000256" key="13">
    <source>
        <dbReference type="ARBA" id="ARBA00022860"/>
    </source>
</evidence>
<dbReference type="FunFam" id="1.20.1420.30:FF:000001">
    <property type="entry name" value="sodium/calcium exchanger 1 isoform X1"/>
    <property type="match status" value="1"/>
</dbReference>
<evidence type="ECO:0000256" key="21">
    <source>
        <dbReference type="ARBA" id="ARBA00032110"/>
    </source>
</evidence>
<keyword evidence="6" id="KW-1003">Cell membrane</keyword>
<dbReference type="GO" id="GO:0098794">
    <property type="term" value="C:postsynapse"/>
    <property type="evidence" value="ECO:0007669"/>
    <property type="project" value="TreeGrafter"/>
</dbReference>
<keyword evidence="12" id="KW-0106">Calcium</keyword>
<dbReference type="GO" id="GO:0007154">
    <property type="term" value="P:cell communication"/>
    <property type="evidence" value="ECO:0007669"/>
    <property type="project" value="InterPro"/>
</dbReference>
<evidence type="ECO:0000256" key="14">
    <source>
        <dbReference type="ARBA" id="ARBA00022989"/>
    </source>
</evidence>
<keyword evidence="18" id="KW-0325">Glycoprotein</keyword>
<dbReference type="GO" id="GO:0042383">
    <property type="term" value="C:sarcolemma"/>
    <property type="evidence" value="ECO:0007669"/>
    <property type="project" value="TreeGrafter"/>
</dbReference>
<evidence type="ECO:0000256" key="19">
    <source>
        <dbReference type="ARBA" id="ARBA00023201"/>
    </source>
</evidence>
<keyword evidence="4" id="KW-0813">Transport</keyword>
<comment type="caution">
    <text evidence="27">The sequence shown here is derived from an EMBL/GenBank/DDBJ whole genome shotgun (WGS) entry which is preliminary data.</text>
</comment>
<keyword evidence="15" id="KW-0915">Sodium</keyword>
<dbReference type="FunFam" id="2.60.40.2030:FF:000002">
    <property type="entry name" value="sodium/calcium exchanger 3 isoform X1"/>
    <property type="match status" value="1"/>
</dbReference>
<feature type="transmembrane region" description="Helical" evidence="25">
    <location>
        <begin position="503"/>
        <end position="521"/>
    </location>
</feature>
<keyword evidence="11" id="KW-0677">Repeat</keyword>
<evidence type="ECO:0000256" key="10">
    <source>
        <dbReference type="ARBA" id="ARBA00022729"/>
    </source>
</evidence>
<dbReference type="InterPro" id="IPR044880">
    <property type="entry name" value="NCX_ion-bd_dom_sf"/>
</dbReference>
<dbReference type="GO" id="GO:0005516">
    <property type="term" value="F:calmodulin binding"/>
    <property type="evidence" value="ECO:0007669"/>
    <property type="project" value="UniProtKB-KW"/>
</dbReference>
<reference evidence="27" key="1">
    <citation type="submission" date="2019-10" db="EMBL/GenBank/DDBJ databases">
        <title>The sequence and de novo assembly of the wild yak genome.</title>
        <authorList>
            <person name="Liu Y."/>
        </authorList>
    </citation>
    <scope>NUCLEOTIDE SEQUENCE [LARGE SCALE GENOMIC DNA]</scope>
    <source>
        <strain evidence="27">WY2019</strain>
    </source>
</reference>
<gene>
    <name evidence="27" type="ORF">E5288_WYG017569</name>
</gene>
<comment type="subcellular location">
    <subcellularLocation>
        <location evidence="1">Cell membrane</location>
        <topology evidence="1">Multi-pass membrane protein</topology>
    </subcellularLocation>
</comment>
<evidence type="ECO:0000256" key="18">
    <source>
        <dbReference type="ARBA" id="ARBA00023180"/>
    </source>
</evidence>
<dbReference type="InterPro" id="IPR051171">
    <property type="entry name" value="CaCA"/>
</dbReference>
<dbReference type="FunFam" id="2.60.40.2030:FF:000001">
    <property type="entry name" value="sodium/calcium exchanger 1 isoform X1"/>
    <property type="match status" value="1"/>
</dbReference>
<name>A0A6B0RYK5_9CETA</name>
<evidence type="ECO:0000256" key="4">
    <source>
        <dbReference type="ARBA" id="ARBA00022448"/>
    </source>
</evidence>
<keyword evidence="9" id="KW-0479">Metal-binding</keyword>
<evidence type="ECO:0000256" key="6">
    <source>
        <dbReference type="ARBA" id="ARBA00022475"/>
    </source>
</evidence>
<dbReference type="InterPro" id="IPR032452">
    <property type="entry name" value="Na_Ca_Ex_C-exten"/>
</dbReference>
<dbReference type="GO" id="GO:0030424">
    <property type="term" value="C:axon"/>
    <property type="evidence" value="ECO:0007669"/>
    <property type="project" value="TreeGrafter"/>
</dbReference>
<dbReference type="Gene3D" id="2.60.40.2030">
    <property type="match status" value="2"/>
</dbReference>
<feature type="transmembrane region" description="Helical" evidence="25">
    <location>
        <begin position="1261"/>
        <end position="1281"/>
    </location>
</feature>
<keyword evidence="17 25" id="KW-0472">Membrane</keyword>
<proteinExistence type="inferred from homology"/>
<feature type="domain" description="Calx-beta" evidence="26">
    <location>
        <begin position="792"/>
        <end position="893"/>
    </location>
</feature>
<dbReference type="SUPFAM" id="SSF69318">
    <property type="entry name" value="Integrin alpha N-terminal domain"/>
    <property type="match status" value="1"/>
</dbReference>
<keyword evidence="5" id="KW-0050">Antiport</keyword>
<feature type="region of interest" description="Disordered" evidence="24">
    <location>
        <begin position="450"/>
        <end position="476"/>
    </location>
</feature>
<evidence type="ECO:0000256" key="17">
    <source>
        <dbReference type="ARBA" id="ARBA00023136"/>
    </source>
</evidence>
<dbReference type="Proteomes" id="UP000322234">
    <property type="component" value="Unassembled WGS sequence"/>
</dbReference>
<keyword evidence="28" id="KW-1185">Reference proteome</keyword>
<evidence type="ECO:0000313" key="27">
    <source>
        <dbReference type="EMBL" id="MXQ92926.1"/>
    </source>
</evidence>
<feature type="transmembrane region" description="Helical" evidence="25">
    <location>
        <begin position="1153"/>
        <end position="1176"/>
    </location>
</feature>
<protein>
    <recommendedName>
        <fullName evidence="3">Sodium/calcium exchanger 1</fullName>
    </recommendedName>
    <alternativeName>
        <fullName evidence="21">Na(+)/Ca(2+)-exchange protein 1</fullName>
    </alternativeName>
    <alternativeName>
        <fullName evidence="20">Solute carrier family 8 member 1</fullName>
    </alternativeName>
</protein>
<keyword evidence="8 25" id="KW-0812">Transmembrane</keyword>
<evidence type="ECO:0000256" key="22">
    <source>
        <dbReference type="ARBA" id="ARBA00033667"/>
    </source>
</evidence>
<evidence type="ECO:0000256" key="7">
    <source>
        <dbReference type="ARBA" id="ARBA00022568"/>
    </source>
</evidence>
<dbReference type="InterPro" id="IPR004836">
    <property type="entry name" value="Na_Ca_Ex"/>
</dbReference>
<keyword evidence="13" id="KW-0112">Calmodulin-binding</keyword>
<sequence length="1327" mass="145883">MMGEAAMAAGPCPLREDSFTRFSSQSNVYGLAGGAGGRGELLAATLKGKVLGFRYQDLRQKIRPVAKELQFNYIPVDAEIVSIDTFNKSPPKRGLVVGITFIKDSGDKGSPFLNIYCDYEPGSEYNLDSIAQSCLNLELQFTPFQLCHAEVQVGDQLETVFLLSGNDPAIHLYKENEGLHQFEEQPVENLFPELTNLTSSVLWLDVHNLPGTSRRLSALGCQSGYVRVAHVDQQSRDVLQTWTIIQDGPISRVIVFSLSAPEETEDRPQREEYSVLVASMLEPAVVYRDLLSRGLEDQLLLPGSDQFDSVLCGLVTDIDLDGRPEVLVATYGQELLCYKYCGPGRGLPGDQHGFRLLWRRGFSSPLLAMAHVDLTGDGLRELAVVSLKGVHILQHSLIQASELVLTRLRRQVEQRRRQPQKMGDRDRAPSMAPLALVGFALLLGTPPCSGAATPTPSLPPPPANDSDASSTGGCQGSNRCQPGVLLPVWEPDDPSLGDKAARAVVYFVAMVYMFLGVSIIADRFMASIEVITSKEKEITITKANGETSVGTVRIWNETVSNLTLMALGSSAPEILLSVIEVCGHNFQAGELGPGTIVGSAAFNMFVVIAVCIYVIPAGESRKIKHLRVFFVTASWSIFAYVWLYLILAVFSPGVVQVWEALLTLVFFPVCVVFAWMADKRLLFYKYVYKRYRTDPRSGIIIGAEGDPPKSIELDGTFLDASRREVIQILKDLKQKHPDKELEQLVGIANYYALLHQQKSRAFYRIQATRLMTGAGNVLRRHAVDASRRATPADGPGEDEDDGASRIFFEPSLYHCLENCGSVLLSVTCQGGEGNSTFYVDYRTEDGSAKAGSDYEYSEGTLVFKPGETLKELRIGIIDDDIFEEDEHFFVRLLNLRVGDAQGMFEPDGGGRPKGRLVSPLLATVTILDDDHAGIFSFQDRLLHVSECMGTVDVRVVRSSGARGTVRLPYRTVDGTARGGGVHYEDACGELEFGDDETMKTLQVKIVDDEEYEKKDNFFIELGQPHLTPTPHAAGDGDRKLTAEEEEAQRIAEMGKPVLGENCRLEVIIEESYDFKNTVDKLIKKTNLALVIGTHSWREQFLEAITVSAENEEAEGQRERQKERLPSCFDYVMHFLTVFWKVLFACVPPTEYCHGWACFGVCILVIGLLTALIGDLASHFGCTVGLKDSVNAVVFVALGTSIPDTFASKVAALQDQCADASIGNVTGSNAVNVFLGLGVAWSVAAVYWAVQGRPFEVRTGTLAFSVTLFTVFAFVGIAVLLYRRRPHIGGELGGPRGPKLATTALFLGLWFLYILFASLEAYCHIRGF</sequence>
<evidence type="ECO:0000256" key="9">
    <source>
        <dbReference type="ARBA" id="ARBA00022723"/>
    </source>
</evidence>
<dbReference type="PRINTS" id="PR01259">
    <property type="entry name" value="NACAEXCHNGR"/>
</dbReference>
<dbReference type="Pfam" id="PF03160">
    <property type="entry name" value="Calx-beta"/>
    <property type="match status" value="1"/>
</dbReference>
<keyword evidence="10" id="KW-0732">Signal</keyword>